<feature type="binding site" evidence="5">
    <location>
        <position position="282"/>
    </location>
    <ligand>
        <name>Zn(2+)</name>
        <dbReference type="ChEBI" id="CHEBI:29105"/>
    </ligand>
</feature>
<dbReference type="GO" id="GO:0008898">
    <property type="term" value="F:S-adenosylmethionine-homocysteine S-methyltransferase activity"/>
    <property type="evidence" value="ECO:0007669"/>
    <property type="project" value="TreeGrafter"/>
</dbReference>
<dbReference type="GO" id="GO:0008270">
    <property type="term" value="F:zinc ion binding"/>
    <property type="evidence" value="ECO:0007669"/>
    <property type="project" value="InterPro"/>
</dbReference>
<evidence type="ECO:0000259" key="6">
    <source>
        <dbReference type="PROSITE" id="PS50970"/>
    </source>
</evidence>
<dbReference type="NCBIfam" id="NF007020">
    <property type="entry name" value="PRK09485.1"/>
    <property type="match status" value="1"/>
</dbReference>
<evidence type="ECO:0000313" key="7">
    <source>
        <dbReference type="EMBL" id="KUN65864.1"/>
    </source>
</evidence>
<name>A0A117R1G8_9ACTN</name>
<organism evidence="7 8">
    <name type="scientific">Streptomyces griseorubiginosus</name>
    <dbReference type="NCBI Taxonomy" id="67304"/>
    <lineage>
        <taxon>Bacteria</taxon>
        <taxon>Bacillati</taxon>
        <taxon>Actinomycetota</taxon>
        <taxon>Actinomycetes</taxon>
        <taxon>Kitasatosporales</taxon>
        <taxon>Streptomycetaceae</taxon>
        <taxon>Streptomyces</taxon>
    </lineage>
</organism>
<dbReference type="Pfam" id="PF02574">
    <property type="entry name" value="S-methyl_trans"/>
    <property type="match status" value="1"/>
</dbReference>
<dbReference type="AlphaFoldDB" id="A0A117R1G8"/>
<reference evidence="7 8" key="1">
    <citation type="submission" date="2015-10" db="EMBL/GenBank/DDBJ databases">
        <title>Draft genome sequence of Streptomyces griseorubiginosus DSM 40469, type strain for the species Streptomyces griseorubiginosus.</title>
        <authorList>
            <person name="Ruckert C."/>
            <person name="Winkler A."/>
            <person name="Kalinowski J."/>
            <person name="Kampfer P."/>
            <person name="Glaeser S."/>
        </authorList>
    </citation>
    <scope>NUCLEOTIDE SEQUENCE [LARGE SCALE GENOMIC DNA]</scope>
    <source>
        <strain evidence="7 8">DSM 40469</strain>
    </source>
</reference>
<evidence type="ECO:0000256" key="5">
    <source>
        <dbReference type="PROSITE-ProRule" id="PRU00333"/>
    </source>
</evidence>
<evidence type="ECO:0000256" key="2">
    <source>
        <dbReference type="ARBA" id="ARBA00022679"/>
    </source>
</evidence>
<keyword evidence="2 5" id="KW-0808">Transferase</keyword>
<dbReference type="Gene3D" id="3.20.20.330">
    <property type="entry name" value="Homocysteine-binding-like domain"/>
    <property type="match status" value="1"/>
</dbReference>
<protein>
    <submittedName>
        <fullName evidence="7">Homocysteine methyltransferase</fullName>
    </submittedName>
</protein>
<evidence type="ECO:0000313" key="8">
    <source>
        <dbReference type="Proteomes" id="UP000054375"/>
    </source>
</evidence>
<dbReference type="GO" id="GO:0032259">
    <property type="term" value="P:methylation"/>
    <property type="evidence" value="ECO:0007669"/>
    <property type="project" value="UniProtKB-KW"/>
</dbReference>
<feature type="binding site" evidence="5">
    <location>
        <position position="281"/>
    </location>
    <ligand>
        <name>Zn(2+)</name>
        <dbReference type="ChEBI" id="CHEBI:29105"/>
    </ligand>
</feature>
<dbReference type="PROSITE" id="PS50970">
    <property type="entry name" value="HCY"/>
    <property type="match status" value="1"/>
</dbReference>
<dbReference type="PANTHER" id="PTHR46015:SF1">
    <property type="entry name" value="HOMOCYSTEINE S-METHYLTRANSFERASE-LIKE ISOFORM 1"/>
    <property type="match status" value="1"/>
</dbReference>
<sequence>MTTFRDALAAGPLVLDGGMSNELEAQGHDLSGTLWSARLLRDDPDAIAAVHRAYYAAGAQVAITAGYQATYDGFARLGISRTETTALLRRSVSLAREAADAAEGPFAGRRWVAASVGPYGAMLADGSEYRGDYGLSVAELTRFHRPRLEALAEAGPDVFAVETIPDLREAEAVLIALEGLGIPAWLSYSIRGTTTSAGQPLSEAFALARSSDAVLATGVNCAPAADASAALALVSGLPGVVYPNGGGLWDPESRSWKGAQDEIADLAPAWLRSGAALVGGCCRVGPAEIKELADCVGAAATDR</sequence>
<evidence type="ECO:0000256" key="4">
    <source>
        <dbReference type="ARBA" id="ARBA00022833"/>
    </source>
</evidence>
<evidence type="ECO:0000256" key="1">
    <source>
        <dbReference type="ARBA" id="ARBA00022603"/>
    </source>
</evidence>
<dbReference type="GO" id="GO:0033528">
    <property type="term" value="P:S-methylmethionine cycle"/>
    <property type="evidence" value="ECO:0007669"/>
    <property type="project" value="TreeGrafter"/>
</dbReference>
<keyword evidence="1 5" id="KW-0489">Methyltransferase</keyword>
<dbReference type="SUPFAM" id="SSF82282">
    <property type="entry name" value="Homocysteine S-methyltransferase"/>
    <property type="match status" value="1"/>
</dbReference>
<dbReference type="GO" id="GO:0009086">
    <property type="term" value="P:methionine biosynthetic process"/>
    <property type="evidence" value="ECO:0007669"/>
    <property type="project" value="InterPro"/>
</dbReference>
<comment type="caution">
    <text evidence="7">The sequence shown here is derived from an EMBL/GenBank/DDBJ whole genome shotgun (WGS) entry which is preliminary data.</text>
</comment>
<dbReference type="RefSeq" id="WP_062238939.1">
    <property type="nucleotide sequence ID" value="NZ_JBPJFL010000001.1"/>
</dbReference>
<keyword evidence="8" id="KW-1185">Reference proteome</keyword>
<evidence type="ECO:0000256" key="3">
    <source>
        <dbReference type="ARBA" id="ARBA00022723"/>
    </source>
</evidence>
<dbReference type="InterPro" id="IPR051486">
    <property type="entry name" value="Hcy_S-methyltransferase"/>
</dbReference>
<proteinExistence type="predicted"/>
<dbReference type="InterPro" id="IPR036589">
    <property type="entry name" value="HCY_dom_sf"/>
</dbReference>
<keyword evidence="3 5" id="KW-0479">Metal-binding</keyword>
<accession>A0A117R1G8</accession>
<dbReference type="InterPro" id="IPR003726">
    <property type="entry name" value="HCY_dom"/>
</dbReference>
<dbReference type="EMBL" id="LMWV01000016">
    <property type="protein sequence ID" value="KUN65864.1"/>
    <property type="molecule type" value="Genomic_DNA"/>
</dbReference>
<feature type="binding site" evidence="5">
    <location>
        <position position="221"/>
    </location>
    <ligand>
        <name>Zn(2+)</name>
        <dbReference type="ChEBI" id="CHEBI:29105"/>
    </ligand>
</feature>
<dbReference type="PANTHER" id="PTHR46015">
    <property type="entry name" value="ZGC:172121"/>
    <property type="match status" value="1"/>
</dbReference>
<feature type="domain" description="Hcy-binding" evidence="6">
    <location>
        <begin position="1"/>
        <end position="296"/>
    </location>
</feature>
<gene>
    <name evidence="7" type="ORF">AQJ54_19355</name>
</gene>
<dbReference type="Proteomes" id="UP000054375">
    <property type="component" value="Unassembled WGS sequence"/>
</dbReference>
<comment type="cofactor">
    <cofactor evidence="5">
        <name>Zn(2+)</name>
        <dbReference type="ChEBI" id="CHEBI:29105"/>
    </cofactor>
</comment>
<keyword evidence="4 5" id="KW-0862">Zinc</keyword>